<keyword evidence="1" id="KW-1133">Transmembrane helix</keyword>
<keyword evidence="1" id="KW-0472">Membrane</keyword>
<dbReference type="RefSeq" id="WP_290316158.1">
    <property type="nucleotide sequence ID" value="NZ_JAUFPN010000080.1"/>
</dbReference>
<sequence length="71" mass="7289">MNQVLAPYALYVALYLGVALTGGSVVHLPLDPGRYLLIGAIGVVIFIVASALDARRRHASAVEGGSGALGR</sequence>
<reference evidence="3" key="1">
    <citation type="journal article" date="2019" name="Int. J. Syst. Evol. Microbiol.">
        <title>The Global Catalogue of Microorganisms (GCM) 10K type strain sequencing project: providing services to taxonomists for standard genome sequencing and annotation.</title>
        <authorList>
            <consortium name="The Broad Institute Genomics Platform"/>
            <consortium name="The Broad Institute Genome Sequencing Center for Infectious Disease"/>
            <person name="Wu L."/>
            <person name="Ma J."/>
        </authorList>
    </citation>
    <scope>NUCLEOTIDE SEQUENCE [LARGE SCALE GENOMIC DNA]</scope>
    <source>
        <strain evidence="3">CECT 7131</strain>
    </source>
</reference>
<gene>
    <name evidence="2" type="ORF">QWZ14_08285</name>
</gene>
<evidence type="ECO:0000256" key="1">
    <source>
        <dbReference type="SAM" id="Phobius"/>
    </source>
</evidence>
<name>A0ABT8A3T7_9PROT</name>
<feature type="transmembrane region" description="Helical" evidence="1">
    <location>
        <begin position="7"/>
        <end position="28"/>
    </location>
</feature>
<evidence type="ECO:0000313" key="2">
    <source>
        <dbReference type="EMBL" id="MDN3564364.1"/>
    </source>
</evidence>
<evidence type="ECO:0000313" key="3">
    <source>
        <dbReference type="Proteomes" id="UP001529369"/>
    </source>
</evidence>
<proteinExistence type="predicted"/>
<keyword evidence="3" id="KW-1185">Reference proteome</keyword>
<dbReference type="Proteomes" id="UP001529369">
    <property type="component" value="Unassembled WGS sequence"/>
</dbReference>
<keyword evidence="1" id="KW-0812">Transmembrane</keyword>
<dbReference type="EMBL" id="JAUFPN010000080">
    <property type="protein sequence ID" value="MDN3564364.1"/>
    <property type="molecule type" value="Genomic_DNA"/>
</dbReference>
<feature type="transmembrane region" description="Helical" evidence="1">
    <location>
        <begin position="34"/>
        <end position="52"/>
    </location>
</feature>
<accession>A0ABT8A3T7</accession>
<comment type="caution">
    <text evidence="2">The sequence shown here is derived from an EMBL/GenBank/DDBJ whole genome shotgun (WGS) entry which is preliminary data.</text>
</comment>
<protein>
    <submittedName>
        <fullName evidence="2">Uncharacterized protein</fullName>
    </submittedName>
</protein>
<organism evidence="2 3">
    <name type="scientific">Paeniroseomonas aquatica</name>
    <dbReference type="NCBI Taxonomy" id="373043"/>
    <lineage>
        <taxon>Bacteria</taxon>
        <taxon>Pseudomonadati</taxon>
        <taxon>Pseudomonadota</taxon>
        <taxon>Alphaproteobacteria</taxon>
        <taxon>Acetobacterales</taxon>
        <taxon>Acetobacteraceae</taxon>
        <taxon>Paeniroseomonas</taxon>
    </lineage>
</organism>